<evidence type="ECO:0000256" key="2">
    <source>
        <dbReference type="SAM" id="Phobius"/>
    </source>
</evidence>
<feature type="transmembrane region" description="Helical" evidence="2">
    <location>
        <begin position="77"/>
        <end position="95"/>
    </location>
</feature>
<feature type="compositionally biased region" description="Basic and acidic residues" evidence="1">
    <location>
        <begin position="51"/>
        <end position="66"/>
    </location>
</feature>
<keyword evidence="4" id="KW-1185">Reference proteome</keyword>
<feature type="region of interest" description="Disordered" evidence="1">
    <location>
        <begin position="1"/>
        <end position="22"/>
    </location>
</feature>
<protein>
    <submittedName>
        <fullName evidence="3">Uncharacterized protein</fullName>
    </submittedName>
</protein>
<feature type="region of interest" description="Disordered" evidence="1">
    <location>
        <begin position="96"/>
        <end position="119"/>
    </location>
</feature>
<dbReference type="RefSeq" id="WP_003865239.1">
    <property type="nucleotide sequence ID" value="NZ_DS996842.1"/>
</dbReference>
<dbReference type="EMBL" id="ABYT01000078">
    <property type="protein sequence ID" value="EEC89983.1"/>
    <property type="molecule type" value="Genomic_DNA"/>
</dbReference>
<reference evidence="3 4" key="1">
    <citation type="submission" date="2008-11" db="EMBL/GenBank/DDBJ databases">
        <title>Draft genome sequence of Eubacterium biforme (DSM 3989).</title>
        <authorList>
            <person name="Sudarsanam P."/>
            <person name="Ley R."/>
            <person name="Guruge J."/>
            <person name="Turnbaugh P.J."/>
            <person name="Mahowald M."/>
            <person name="Liep D."/>
            <person name="Gordon J."/>
        </authorList>
    </citation>
    <scope>NUCLEOTIDE SEQUENCE [LARGE SCALE GENOMIC DNA]</scope>
    <source>
        <strain evidence="3 4">DSM 3989</strain>
    </source>
</reference>
<feature type="region of interest" description="Disordered" evidence="1">
    <location>
        <begin position="42"/>
        <end position="66"/>
    </location>
</feature>
<keyword evidence="2" id="KW-0812">Transmembrane</keyword>
<evidence type="ECO:0000256" key="1">
    <source>
        <dbReference type="SAM" id="MobiDB-lite"/>
    </source>
</evidence>
<sequence length="119" mass="12994">MSTSTSESYATSVVTSTAGGGTAYRQVVVDTRAPLQVAPRVTEEETVEDDVTPKAKEETIEKEKMPKSTLDVAHRVWWSWIPIIGALSSLINAINTKKGRNDASKEKGNNDASKEKEDK</sequence>
<keyword evidence="2" id="KW-1133">Transmembrane helix</keyword>
<organism evidence="3 4">
    <name type="scientific">Holdemanella biformis DSM 3989</name>
    <dbReference type="NCBI Taxonomy" id="518637"/>
    <lineage>
        <taxon>Bacteria</taxon>
        <taxon>Bacillati</taxon>
        <taxon>Bacillota</taxon>
        <taxon>Erysipelotrichia</taxon>
        <taxon>Erysipelotrichales</taxon>
        <taxon>Erysipelotrichaceae</taxon>
        <taxon>Holdemanella</taxon>
    </lineage>
</organism>
<keyword evidence="2" id="KW-0472">Membrane</keyword>
<dbReference type="STRING" id="518637.EUBIFOR_01451"/>
<evidence type="ECO:0000313" key="3">
    <source>
        <dbReference type="EMBL" id="EEC89983.1"/>
    </source>
</evidence>
<feature type="compositionally biased region" description="Basic and acidic residues" evidence="1">
    <location>
        <begin position="99"/>
        <end position="119"/>
    </location>
</feature>
<accession>B7CB76</accession>
<gene>
    <name evidence="3" type="ORF">EUBIFOR_01451</name>
</gene>
<dbReference type="HOGENOM" id="CLU_2058150_0_0_9"/>
<name>B7CB76_9FIRM</name>
<proteinExistence type="predicted"/>
<evidence type="ECO:0000313" key="4">
    <source>
        <dbReference type="Proteomes" id="UP000004315"/>
    </source>
</evidence>
<dbReference type="AlphaFoldDB" id="B7CB76"/>
<dbReference type="Proteomes" id="UP000004315">
    <property type="component" value="Unassembled WGS sequence"/>
</dbReference>
<comment type="caution">
    <text evidence="3">The sequence shown here is derived from an EMBL/GenBank/DDBJ whole genome shotgun (WGS) entry which is preliminary data.</text>
</comment>